<comment type="caution">
    <text evidence="1">The sequence shown here is derived from an EMBL/GenBank/DDBJ whole genome shotgun (WGS) entry which is preliminary data.</text>
</comment>
<organism evidence="1 2">
    <name type="scientific">Striga asiatica</name>
    <name type="common">Asiatic witchweed</name>
    <name type="synonym">Buchnera asiatica</name>
    <dbReference type="NCBI Taxonomy" id="4170"/>
    <lineage>
        <taxon>Eukaryota</taxon>
        <taxon>Viridiplantae</taxon>
        <taxon>Streptophyta</taxon>
        <taxon>Embryophyta</taxon>
        <taxon>Tracheophyta</taxon>
        <taxon>Spermatophyta</taxon>
        <taxon>Magnoliopsida</taxon>
        <taxon>eudicotyledons</taxon>
        <taxon>Gunneridae</taxon>
        <taxon>Pentapetalae</taxon>
        <taxon>asterids</taxon>
        <taxon>lamiids</taxon>
        <taxon>Lamiales</taxon>
        <taxon>Orobanchaceae</taxon>
        <taxon>Buchnereae</taxon>
        <taxon>Striga</taxon>
    </lineage>
</organism>
<name>A0A5A7RF58_STRAF</name>
<keyword evidence="2" id="KW-1185">Reference proteome</keyword>
<dbReference type="Proteomes" id="UP000325081">
    <property type="component" value="Unassembled WGS sequence"/>
</dbReference>
<dbReference type="GO" id="GO:0006508">
    <property type="term" value="P:proteolysis"/>
    <property type="evidence" value="ECO:0007669"/>
    <property type="project" value="UniProtKB-KW"/>
</dbReference>
<gene>
    <name evidence="1" type="ORF">STAS_33515</name>
</gene>
<dbReference type="AlphaFoldDB" id="A0A5A7RF58"/>
<sequence>MGPVLFGRRRFDLVDINGRDVVYARPLLVLATRELSNEVLLGVARDLCREKQFQPMFFFSPRHPLLALVIGTPARRALLPARPVKALQAHIPMATHPLQGKRIITRIPRNRDQPSLDIADIID</sequence>
<evidence type="ECO:0000313" key="2">
    <source>
        <dbReference type="Proteomes" id="UP000325081"/>
    </source>
</evidence>
<protein>
    <submittedName>
        <fullName evidence="1">ATP-dependent zinc metalloprotease FtsH</fullName>
    </submittedName>
</protein>
<proteinExistence type="predicted"/>
<keyword evidence="1" id="KW-0378">Hydrolase</keyword>
<dbReference type="GO" id="GO:0008237">
    <property type="term" value="F:metallopeptidase activity"/>
    <property type="evidence" value="ECO:0007669"/>
    <property type="project" value="UniProtKB-KW"/>
</dbReference>
<dbReference type="EMBL" id="BKCP01012181">
    <property type="protein sequence ID" value="GER55820.1"/>
    <property type="molecule type" value="Genomic_DNA"/>
</dbReference>
<evidence type="ECO:0000313" key="1">
    <source>
        <dbReference type="EMBL" id="GER55820.1"/>
    </source>
</evidence>
<keyword evidence="1" id="KW-0645">Protease</keyword>
<reference evidence="2" key="1">
    <citation type="journal article" date="2019" name="Curr. Biol.">
        <title>Genome Sequence of Striga asiatica Provides Insight into the Evolution of Plant Parasitism.</title>
        <authorList>
            <person name="Yoshida S."/>
            <person name="Kim S."/>
            <person name="Wafula E.K."/>
            <person name="Tanskanen J."/>
            <person name="Kim Y.M."/>
            <person name="Honaas L."/>
            <person name="Yang Z."/>
            <person name="Spallek T."/>
            <person name="Conn C.E."/>
            <person name="Ichihashi Y."/>
            <person name="Cheong K."/>
            <person name="Cui S."/>
            <person name="Der J.P."/>
            <person name="Gundlach H."/>
            <person name="Jiao Y."/>
            <person name="Hori C."/>
            <person name="Ishida J.K."/>
            <person name="Kasahara H."/>
            <person name="Kiba T."/>
            <person name="Kim M.S."/>
            <person name="Koo N."/>
            <person name="Laohavisit A."/>
            <person name="Lee Y.H."/>
            <person name="Lumba S."/>
            <person name="McCourt P."/>
            <person name="Mortimer J.C."/>
            <person name="Mutuku J.M."/>
            <person name="Nomura T."/>
            <person name="Sasaki-Sekimoto Y."/>
            <person name="Seto Y."/>
            <person name="Wang Y."/>
            <person name="Wakatake T."/>
            <person name="Sakakibara H."/>
            <person name="Demura T."/>
            <person name="Yamaguchi S."/>
            <person name="Yoneyama K."/>
            <person name="Manabe R.I."/>
            <person name="Nelson D.C."/>
            <person name="Schulman A.H."/>
            <person name="Timko M.P."/>
            <person name="dePamphilis C.W."/>
            <person name="Choi D."/>
            <person name="Shirasu K."/>
        </authorList>
    </citation>
    <scope>NUCLEOTIDE SEQUENCE [LARGE SCALE GENOMIC DNA]</scope>
    <source>
        <strain evidence="2">cv. UVA1</strain>
    </source>
</reference>
<accession>A0A5A7RF58</accession>
<keyword evidence="1" id="KW-0482">Metalloprotease</keyword>